<dbReference type="GO" id="GO:0019210">
    <property type="term" value="F:kinase inhibitor activity"/>
    <property type="evidence" value="ECO:0007669"/>
    <property type="project" value="InterPro"/>
</dbReference>
<keyword evidence="3" id="KW-1185">Reference proteome</keyword>
<dbReference type="OrthoDB" id="1917218at2759"/>
<dbReference type="AlphaFoldDB" id="A0A498IJ68"/>
<dbReference type="EMBL" id="RDQH01000337">
    <property type="protein sequence ID" value="RXH83189.1"/>
    <property type="molecule type" value="Genomic_DNA"/>
</dbReference>
<protein>
    <submittedName>
        <fullName evidence="2">Uncharacterized protein</fullName>
    </submittedName>
</protein>
<organism evidence="2 3">
    <name type="scientific">Malus domestica</name>
    <name type="common">Apple</name>
    <name type="synonym">Pyrus malus</name>
    <dbReference type="NCBI Taxonomy" id="3750"/>
    <lineage>
        <taxon>Eukaryota</taxon>
        <taxon>Viridiplantae</taxon>
        <taxon>Streptophyta</taxon>
        <taxon>Embryophyta</taxon>
        <taxon>Tracheophyta</taxon>
        <taxon>Spermatophyta</taxon>
        <taxon>Magnoliopsida</taxon>
        <taxon>eudicotyledons</taxon>
        <taxon>Gunneridae</taxon>
        <taxon>Pentapetalae</taxon>
        <taxon>rosids</taxon>
        <taxon>fabids</taxon>
        <taxon>Rosales</taxon>
        <taxon>Rosaceae</taxon>
        <taxon>Amygdaloideae</taxon>
        <taxon>Maleae</taxon>
        <taxon>Malus</taxon>
    </lineage>
</organism>
<feature type="region of interest" description="Disordered" evidence="1">
    <location>
        <begin position="78"/>
        <end position="148"/>
    </location>
</feature>
<feature type="compositionally biased region" description="Low complexity" evidence="1">
    <location>
        <begin position="84"/>
        <end position="119"/>
    </location>
</feature>
<feature type="region of interest" description="Disordered" evidence="1">
    <location>
        <begin position="1"/>
        <end position="22"/>
    </location>
</feature>
<dbReference type="PANTHER" id="PTHR33312">
    <property type="entry name" value="MEMBRANE-ASSOCIATED KINASE REGULATOR 4-RELATED"/>
    <property type="match status" value="1"/>
</dbReference>
<evidence type="ECO:0000256" key="1">
    <source>
        <dbReference type="SAM" id="MobiDB-lite"/>
    </source>
</evidence>
<dbReference type="InterPro" id="IPR039620">
    <property type="entry name" value="BKI1/MAKR1/3/4"/>
</dbReference>
<feature type="compositionally biased region" description="Polar residues" evidence="1">
    <location>
        <begin position="8"/>
        <end position="18"/>
    </location>
</feature>
<dbReference type="Proteomes" id="UP000290289">
    <property type="component" value="Chromosome 11"/>
</dbReference>
<accession>A0A498IJ68</accession>
<proteinExistence type="predicted"/>
<comment type="caution">
    <text evidence="2">The sequence shown here is derived from an EMBL/GenBank/DDBJ whole genome shotgun (WGS) entry which is preliminary data.</text>
</comment>
<evidence type="ECO:0000313" key="2">
    <source>
        <dbReference type="EMBL" id="RXH83189.1"/>
    </source>
</evidence>
<sequence>MENRRKNSSSGDTFSFPSTPVHDQDSDFEFGCITPDSASSTDPCKDSPADHLFLNGRLLPHAFPFQPISNGFMVVDNSSRRTSRTSSISSKDSLMSSRSNSTNSRSSSCSSSARTSSSDNSERKLVYHSKLSSDRQKGNKPNNNISSHQVYGNSQRWQFITAVPMPASLSRDNSRKKVIKVDQLERKEKSVKAKNKRQVKTVVSRRRFLFGRRFFRWLVSTCKKCHAMEPSKKSTNDNVISSGN</sequence>
<dbReference type="PANTHER" id="PTHR33312:SF35">
    <property type="entry name" value="TPRXL"/>
    <property type="match status" value="1"/>
</dbReference>
<dbReference type="GO" id="GO:0005886">
    <property type="term" value="C:plasma membrane"/>
    <property type="evidence" value="ECO:0007669"/>
    <property type="project" value="InterPro"/>
</dbReference>
<name>A0A498IJ68_MALDO</name>
<feature type="compositionally biased region" description="Polar residues" evidence="1">
    <location>
        <begin position="139"/>
        <end position="148"/>
    </location>
</feature>
<reference evidence="2 3" key="1">
    <citation type="submission" date="2018-10" db="EMBL/GenBank/DDBJ databases">
        <title>A high-quality apple genome assembly.</title>
        <authorList>
            <person name="Hu J."/>
        </authorList>
    </citation>
    <scope>NUCLEOTIDE SEQUENCE [LARGE SCALE GENOMIC DNA]</scope>
    <source>
        <strain evidence="3">cv. HFTH1</strain>
        <tissue evidence="2">Young leaf</tissue>
    </source>
</reference>
<evidence type="ECO:0000313" key="3">
    <source>
        <dbReference type="Proteomes" id="UP000290289"/>
    </source>
</evidence>
<feature type="compositionally biased region" description="Basic and acidic residues" evidence="1">
    <location>
        <begin position="120"/>
        <end position="137"/>
    </location>
</feature>
<gene>
    <name evidence="2" type="ORF">DVH24_003687</name>
</gene>